<dbReference type="InterPro" id="IPR011006">
    <property type="entry name" value="CheY-like_superfamily"/>
</dbReference>
<dbReference type="Proteomes" id="UP000239002">
    <property type="component" value="Unassembled WGS sequence"/>
</dbReference>
<dbReference type="SUPFAM" id="SSF55874">
    <property type="entry name" value="ATPase domain of HSP90 chaperone/DNA topoisomerase II/histidine kinase"/>
    <property type="match status" value="1"/>
</dbReference>
<accession>A0A2S6IKM7</accession>
<dbReference type="EMBL" id="PTJE01000003">
    <property type="protein sequence ID" value="PPK94783.1"/>
    <property type="molecule type" value="Genomic_DNA"/>
</dbReference>
<keyword evidence="10" id="KW-0418">Kinase</keyword>
<dbReference type="Gene3D" id="1.10.287.130">
    <property type="match status" value="1"/>
</dbReference>
<dbReference type="PANTHER" id="PTHR45339:SF5">
    <property type="entry name" value="HISTIDINE KINASE"/>
    <property type="match status" value="1"/>
</dbReference>
<dbReference type="PROSITE" id="PS50109">
    <property type="entry name" value="HIS_KIN"/>
    <property type="match status" value="1"/>
</dbReference>
<evidence type="ECO:0000313" key="11">
    <source>
        <dbReference type="Proteomes" id="UP000239002"/>
    </source>
</evidence>
<evidence type="ECO:0000256" key="7">
    <source>
        <dbReference type="SAM" id="SignalP"/>
    </source>
</evidence>
<keyword evidence="5" id="KW-0802">TPR repeat</keyword>
<dbReference type="InterPro" id="IPR004358">
    <property type="entry name" value="Sig_transdc_His_kin-like_C"/>
</dbReference>
<dbReference type="SMART" id="SM00387">
    <property type="entry name" value="HATPase_c"/>
    <property type="match status" value="1"/>
</dbReference>
<dbReference type="SUPFAM" id="SSF52172">
    <property type="entry name" value="CheY-like"/>
    <property type="match status" value="1"/>
</dbReference>
<dbReference type="AlphaFoldDB" id="A0A2S6IKM7"/>
<proteinExistence type="predicted"/>
<dbReference type="GO" id="GO:0000155">
    <property type="term" value="F:phosphorelay sensor kinase activity"/>
    <property type="evidence" value="ECO:0007669"/>
    <property type="project" value="InterPro"/>
</dbReference>
<dbReference type="CDD" id="cd17546">
    <property type="entry name" value="REC_hyHK_CKI1_RcsC-like"/>
    <property type="match status" value="1"/>
</dbReference>
<comment type="caution">
    <text evidence="10">The sequence shown here is derived from an EMBL/GenBank/DDBJ whole genome shotgun (WGS) entry which is preliminary data.</text>
</comment>
<evidence type="ECO:0000256" key="3">
    <source>
        <dbReference type="ARBA" id="ARBA00022553"/>
    </source>
</evidence>
<dbReference type="SUPFAM" id="SSF47384">
    <property type="entry name" value="Homodimeric domain of signal transducing histidine kinase"/>
    <property type="match status" value="1"/>
</dbReference>
<dbReference type="InterPro" id="IPR011990">
    <property type="entry name" value="TPR-like_helical_dom_sf"/>
</dbReference>
<dbReference type="InterPro" id="IPR036890">
    <property type="entry name" value="HATPase_C_sf"/>
</dbReference>
<reference evidence="10 11" key="1">
    <citation type="submission" date="2018-02" db="EMBL/GenBank/DDBJ databases">
        <title>Genomic Encyclopedia of Archaeal and Bacterial Type Strains, Phase II (KMG-II): from individual species to whole genera.</title>
        <authorList>
            <person name="Goeker M."/>
        </authorList>
    </citation>
    <scope>NUCLEOTIDE SEQUENCE [LARGE SCALE GENOMIC DNA]</scope>
    <source>
        <strain evidence="10 11">DSM 16809</strain>
    </source>
</reference>
<dbReference type="RefSeq" id="WP_104515242.1">
    <property type="nucleotide sequence ID" value="NZ_MQVW01000024.1"/>
</dbReference>
<dbReference type="PRINTS" id="PR00344">
    <property type="entry name" value="BCTRLSENSOR"/>
</dbReference>
<evidence type="ECO:0000256" key="1">
    <source>
        <dbReference type="ARBA" id="ARBA00000085"/>
    </source>
</evidence>
<keyword evidence="6" id="KW-0812">Transmembrane</keyword>
<evidence type="ECO:0000313" key="10">
    <source>
        <dbReference type="EMBL" id="PPK94783.1"/>
    </source>
</evidence>
<feature type="domain" description="Histidine kinase" evidence="8">
    <location>
        <begin position="386"/>
        <end position="608"/>
    </location>
</feature>
<dbReference type="Pfam" id="PF00512">
    <property type="entry name" value="HisKA"/>
    <property type="match status" value="1"/>
</dbReference>
<dbReference type="InterPro" id="IPR036097">
    <property type="entry name" value="HisK_dim/P_sf"/>
</dbReference>
<sequence length="744" mass="85269">MTKVLYFVTFFLVLFKVSNSTAQYSDDLDAYAQVHEQTSNFNQKELDSITKIMLTYFNDGVYEKILQETPELIRNAKEIDSYETELKLRNLLGNSFVRLDDLERADVFFSQALELAKKKNDTLGIVTMYVNLGNTYFTEDRVKAAAYFRKGLDYNYKGNKSVELNFIINHNLAELYVGLENVELTKHFLSKIEDQIYLKEMDGRRKTFIATTTYIKAGLALLENKPQESIDLTLESLKYQKYIDENYKFGNYKHLMAGYEAIKDYKKLNEVHKVYDSLKDLRNEKETVKQQQIARVELHLDNVVQDLRESQLENQLVTQKASVGKMLLLFFIVVAALLLLVAILLLKAKNKRDRLVKGLILKNKQYLEAKEKSEELANSNTRFLSTISHELRTPLYGIVGLTATFLKDPRLADFKNEFKSLKFSADYLLALVNDVLHINKFSSKEGHRLTEVHFNLSILLKNIIQTFTFLNEKHNNIVTKSLDPEVPVALYGDKTKISQVLMNLMSNASKFTEDGFISLTVIKKEHKGNNLKLYFEVKDSGKGIHPDHQKGIFEEFTQVKDSYDEDVAGTGLGLPIVNKILSILGSSLKMNSIYNKGTTFSFTLDIKEGCLEAINKEAPSIDVKSLEGKKVLIVDDNKINQLVTQKVLEQHDMMHRTASNGKEAVDMVEKESFDFILMDINMPVMNGIEATRRIREFDVETPIIALTATNFVDPEKEVYRHGVNSIIVKPYDTEHLLQALLREM</sequence>
<keyword evidence="7" id="KW-0732">Signal</keyword>
<dbReference type="InterPro" id="IPR003661">
    <property type="entry name" value="HisK_dim/P_dom"/>
</dbReference>
<dbReference type="Gene3D" id="1.25.40.10">
    <property type="entry name" value="Tetratricopeptide repeat domain"/>
    <property type="match status" value="1"/>
</dbReference>
<dbReference type="InterPro" id="IPR001789">
    <property type="entry name" value="Sig_transdc_resp-reg_receiver"/>
</dbReference>
<keyword evidence="10" id="KW-0808">Transferase</keyword>
<evidence type="ECO:0000259" key="8">
    <source>
        <dbReference type="PROSITE" id="PS50109"/>
    </source>
</evidence>
<dbReference type="PANTHER" id="PTHR45339">
    <property type="entry name" value="HYBRID SIGNAL TRANSDUCTION HISTIDINE KINASE J"/>
    <property type="match status" value="1"/>
</dbReference>
<keyword evidence="6" id="KW-1133">Transmembrane helix</keyword>
<feature type="repeat" description="TPR" evidence="5">
    <location>
        <begin position="86"/>
        <end position="119"/>
    </location>
</feature>
<evidence type="ECO:0000259" key="9">
    <source>
        <dbReference type="PROSITE" id="PS50110"/>
    </source>
</evidence>
<feature type="chain" id="PRO_5015535776" description="histidine kinase" evidence="7">
    <location>
        <begin position="23"/>
        <end position="744"/>
    </location>
</feature>
<dbReference type="Gene3D" id="3.30.565.10">
    <property type="entry name" value="Histidine kinase-like ATPase, C-terminal domain"/>
    <property type="match status" value="1"/>
</dbReference>
<protein>
    <recommendedName>
        <fullName evidence="2">histidine kinase</fullName>
        <ecNumber evidence="2">2.7.13.3</ecNumber>
    </recommendedName>
</protein>
<evidence type="ECO:0000256" key="6">
    <source>
        <dbReference type="SAM" id="Phobius"/>
    </source>
</evidence>
<dbReference type="Pfam" id="PF02518">
    <property type="entry name" value="HATPase_c"/>
    <property type="match status" value="1"/>
</dbReference>
<dbReference type="SMART" id="SM00388">
    <property type="entry name" value="HisKA"/>
    <property type="match status" value="1"/>
</dbReference>
<evidence type="ECO:0000256" key="4">
    <source>
        <dbReference type="PROSITE-ProRule" id="PRU00169"/>
    </source>
</evidence>
<evidence type="ECO:0000256" key="5">
    <source>
        <dbReference type="PROSITE-ProRule" id="PRU00339"/>
    </source>
</evidence>
<comment type="catalytic activity">
    <reaction evidence="1">
        <text>ATP + protein L-histidine = ADP + protein N-phospho-L-histidine.</text>
        <dbReference type="EC" id="2.7.13.3"/>
    </reaction>
</comment>
<dbReference type="Gene3D" id="3.40.50.2300">
    <property type="match status" value="1"/>
</dbReference>
<dbReference type="CDD" id="cd00082">
    <property type="entry name" value="HisKA"/>
    <property type="match status" value="1"/>
</dbReference>
<dbReference type="PROSITE" id="PS50110">
    <property type="entry name" value="RESPONSE_REGULATORY"/>
    <property type="match status" value="1"/>
</dbReference>
<dbReference type="InterPro" id="IPR019734">
    <property type="entry name" value="TPR_rpt"/>
</dbReference>
<gene>
    <name evidence="10" type="ORF">LY01_01535</name>
</gene>
<dbReference type="InterPro" id="IPR005467">
    <property type="entry name" value="His_kinase_dom"/>
</dbReference>
<dbReference type="EC" id="2.7.13.3" evidence="2"/>
<dbReference type="InterPro" id="IPR003594">
    <property type="entry name" value="HATPase_dom"/>
</dbReference>
<name>A0A2S6IKM7_9FLAO</name>
<dbReference type="Pfam" id="PF00072">
    <property type="entry name" value="Response_reg"/>
    <property type="match status" value="1"/>
</dbReference>
<keyword evidence="6" id="KW-0472">Membrane</keyword>
<evidence type="ECO:0000256" key="2">
    <source>
        <dbReference type="ARBA" id="ARBA00012438"/>
    </source>
</evidence>
<dbReference type="PROSITE" id="PS50005">
    <property type="entry name" value="TPR"/>
    <property type="match status" value="1"/>
</dbReference>
<feature type="signal peptide" evidence="7">
    <location>
        <begin position="1"/>
        <end position="22"/>
    </location>
</feature>
<dbReference type="SMART" id="SM00448">
    <property type="entry name" value="REC"/>
    <property type="match status" value="1"/>
</dbReference>
<dbReference type="OrthoDB" id="4457677at2"/>
<dbReference type="SUPFAM" id="SSF48452">
    <property type="entry name" value="TPR-like"/>
    <property type="match status" value="1"/>
</dbReference>
<feature type="modified residue" description="4-aspartylphosphate" evidence="4">
    <location>
        <position position="679"/>
    </location>
</feature>
<organism evidence="10 11">
    <name type="scientific">Nonlabens xylanidelens</name>
    <dbReference type="NCBI Taxonomy" id="191564"/>
    <lineage>
        <taxon>Bacteria</taxon>
        <taxon>Pseudomonadati</taxon>
        <taxon>Bacteroidota</taxon>
        <taxon>Flavobacteriia</taxon>
        <taxon>Flavobacteriales</taxon>
        <taxon>Flavobacteriaceae</taxon>
        <taxon>Nonlabens</taxon>
    </lineage>
</organism>
<feature type="domain" description="Response regulatory" evidence="9">
    <location>
        <begin position="630"/>
        <end position="744"/>
    </location>
</feature>
<keyword evidence="11" id="KW-1185">Reference proteome</keyword>
<keyword evidence="3 4" id="KW-0597">Phosphoprotein</keyword>
<feature type="transmembrane region" description="Helical" evidence="6">
    <location>
        <begin position="326"/>
        <end position="346"/>
    </location>
</feature>